<proteinExistence type="predicted"/>
<dbReference type="AlphaFoldDB" id="A0A9P0N2G5"/>
<dbReference type="PRINTS" id="PR00081">
    <property type="entry name" value="GDHRDH"/>
</dbReference>
<dbReference type="InterPro" id="IPR002347">
    <property type="entry name" value="SDR_fam"/>
</dbReference>
<dbReference type="Gene3D" id="3.40.50.720">
    <property type="entry name" value="NAD(P)-binding Rossmann-like Domain"/>
    <property type="match status" value="1"/>
</dbReference>
<sequence length="157" mass="16866">MTCGSVSLPAPLCILQLSYNITQYSPTPRTMFTDKVVLITGASSGIGAACALAFAKSSATLSLVGRNLDNLSTIGKVCEKLNHIKPLLIVADVTSDTDLDKIVEDTANKYGKIDVLINNAGINSVPETHSSAETYDRVMATNVRATYLLTTKRHRTY</sequence>
<dbReference type="PANTHER" id="PTHR43975:SF2">
    <property type="entry name" value="EG:BACR7A4.14 PROTEIN-RELATED"/>
    <property type="match status" value="1"/>
</dbReference>
<dbReference type="EMBL" id="LR824550">
    <property type="protein sequence ID" value="CAH1639172.1"/>
    <property type="molecule type" value="Genomic_DNA"/>
</dbReference>
<reference evidence="1" key="1">
    <citation type="submission" date="2022-02" db="EMBL/GenBank/DDBJ databases">
        <authorList>
            <person name="King R."/>
        </authorList>
    </citation>
    <scope>NUCLEOTIDE SEQUENCE</scope>
</reference>
<evidence type="ECO:0000313" key="1">
    <source>
        <dbReference type="EMBL" id="CAH1639172.1"/>
    </source>
</evidence>
<gene>
    <name evidence="1" type="ORF">SPLIT_LOCUS4529</name>
</gene>
<dbReference type="SUPFAM" id="SSF51735">
    <property type="entry name" value="NAD(P)-binding Rossmann-fold domains"/>
    <property type="match status" value="1"/>
</dbReference>
<dbReference type="PANTHER" id="PTHR43975">
    <property type="entry name" value="ZGC:101858"/>
    <property type="match status" value="1"/>
</dbReference>
<protein>
    <submittedName>
        <fullName evidence="1">Uncharacterized protein</fullName>
    </submittedName>
</protein>
<accession>A0A9P0N2G5</accession>
<name>A0A9P0N2G5_SPOLI</name>
<organism evidence="1 2">
    <name type="scientific">Spodoptera littoralis</name>
    <name type="common">Egyptian cotton leafworm</name>
    <dbReference type="NCBI Taxonomy" id="7109"/>
    <lineage>
        <taxon>Eukaryota</taxon>
        <taxon>Metazoa</taxon>
        <taxon>Ecdysozoa</taxon>
        <taxon>Arthropoda</taxon>
        <taxon>Hexapoda</taxon>
        <taxon>Insecta</taxon>
        <taxon>Pterygota</taxon>
        <taxon>Neoptera</taxon>
        <taxon>Endopterygota</taxon>
        <taxon>Lepidoptera</taxon>
        <taxon>Glossata</taxon>
        <taxon>Ditrysia</taxon>
        <taxon>Noctuoidea</taxon>
        <taxon>Noctuidae</taxon>
        <taxon>Amphipyrinae</taxon>
        <taxon>Spodoptera</taxon>
    </lineage>
</organism>
<dbReference type="Pfam" id="PF00106">
    <property type="entry name" value="adh_short"/>
    <property type="match status" value="1"/>
</dbReference>
<evidence type="ECO:0000313" key="2">
    <source>
        <dbReference type="Proteomes" id="UP001153321"/>
    </source>
</evidence>
<dbReference type="Proteomes" id="UP001153321">
    <property type="component" value="Chromosome 19"/>
</dbReference>
<keyword evidence="2" id="KW-1185">Reference proteome</keyword>
<dbReference type="InterPro" id="IPR036291">
    <property type="entry name" value="NAD(P)-bd_dom_sf"/>
</dbReference>